<keyword evidence="5 6" id="KW-0472">Membrane</keyword>
<evidence type="ECO:0000256" key="5">
    <source>
        <dbReference type="ARBA" id="ARBA00023136"/>
    </source>
</evidence>
<dbReference type="Pfam" id="PF04142">
    <property type="entry name" value="Nuc_sug_transp"/>
    <property type="match status" value="1"/>
</dbReference>
<comment type="subcellular location">
    <subcellularLocation>
        <location evidence="1">Membrane</location>
        <topology evidence="1">Multi-pass membrane protein</topology>
    </subcellularLocation>
</comment>
<keyword evidence="4 6" id="KW-1133">Transmembrane helix</keyword>
<feature type="transmembrane region" description="Helical" evidence="6">
    <location>
        <begin position="281"/>
        <end position="304"/>
    </location>
</feature>
<evidence type="ECO:0000256" key="2">
    <source>
        <dbReference type="ARBA" id="ARBA00022597"/>
    </source>
</evidence>
<dbReference type="EMBL" id="LNIX01000002">
    <property type="protein sequence ID" value="OXA59376.1"/>
    <property type="molecule type" value="Genomic_DNA"/>
</dbReference>
<dbReference type="InterPro" id="IPR007271">
    <property type="entry name" value="Nuc_sug_transpt"/>
</dbReference>
<evidence type="ECO:0000313" key="7">
    <source>
        <dbReference type="EMBL" id="OXA59376.1"/>
    </source>
</evidence>
<evidence type="ECO:0000256" key="1">
    <source>
        <dbReference type="ARBA" id="ARBA00004141"/>
    </source>
</evidence>
<dbReference type="Proteomes" id="UP000198287">
    <property type="component" value="Unassembled WGS sequence"/>
</dbReference>
<feature type="transmembrane region" description="Helical" evidence="6">
    <location>
        <begin position="351"/>
        <end position="371"/>
    </location>
</feature>
<feature type="transmembrane region" description="Helical" evidence="6">
    <location>
        <begin position="123"/>
        <end position="145"/>
    </location>
</feature>
<dbReference type="STRING" id="158441.A0A226ES08"/>
<keyword evidence="2" id="KW-0762">Sugar transport</keyword>
<keyword evidence="3 6" id="KW-0812">Transmembrane</keyword>
<name>A0A226ES08_FOLCA</name>
<gene>
    <name evidence="7" type="ORF">Fcan01_06164</name>
</gene>
<evidence type="ECO:0000256" key="6">
    <source>
        <dbReference type="SAM" id="Phobius"/>
    </source>
</evidence>
<dbReference type="AlphaFoldDB" id="A0A226ES08"/>
<feature type="transmembrane region" description="Helical" evidence="6">
    <location>
        <begin position="183"/>
        <end position="202"/>
    </location>
</feature>
<dbReference type="GO" id="GO:0000139">
    <property type="term" value="C:Golgi membrane"/>
    <property type="evidence" value="ECO:0007669"/>
    <property type="project" value="InterPro"/>
</dbReference>
<keyword evidence="2" id="KW-0813">Transport</keyword>
<comment type="caution">
    <text evidence="7">The sequence shown here is derived from an EMBL/GenBank/DDBJ whole genome shotgun (WGS) entry which is preliminary data.</text>
</comment>
<dbReference type="OMA" id="CLYCREN"/>
<evidence type="ECO:0000313" key="8">
    <source>
        <dbReference type="Proteomes" id="UP000198287"/>
    </source>
</evidence>
<feature type="transmembrane region" description="Helical" evidence="6">
    <location>
        <begin position="247"/>
        <end position="269"/>
    </location>
</feature>
<accession>A0A226ES08</accession>
<dbReference type="OrthoDB" id="419167at2759"/>
<reference evidence="7 8" key="1">
    <citation type="submission" date="2015-12" db="EMBL/GenBank/DDBJ databases">
        <title>The genome of Folsomia candida.</title>
        <authorList>
            <person name="Faddeeva A."/>
            <person name="Derks M.F."/>
            <person name="Anvar Y."/>
            <person name="Smit S."/>
            <person name="Van Straalen N."/>
            <person name="Roelofs D."/>
        </authorList>
    </citation>
    <scope>NUCLEOTIDE SEQUENCE [LARGE SCALE GENOMIC DNA]</scope>
    <source>
        <strain evidence="7 8">VU population</strain>
        <tissue evidence="7">Whole body</tissue>
    </source>
</reference>
<sequence>MSKKTLDSRGSVKFVNHRIEKAGLRFKYYHCHCVDMPQKRKISDLFPTSWSFFIFVLYMLLFINQGILVTASQNTNHQGYSYNTIIAVLLTEVIKLWVSAGIFIQRNSVAVFVGELRQNSKVLFLYFIPAGLYCLYNNLAFMNLVNFDPTTYFLLLQFRVVVTGIVFQMLFQKRLSKYQWISLIFLTIGCMIKELKLGWLLLDPDSLVVENLQKSVGNEKISEISGGATVASAADKVQKLGFLDNPMGVVLILLQVLCSSFAGVYNEFLLKRPTSASQKQLPILIQNVCLYIDSIICNLGLLVFRNNLSVLTDFSAMKTILTTPITLAVVLNNAAIGIVTSFFLAQLNSILKTFASALELMFTAILCWLIFDIPIHLNTAVAIFIVTLAIWLYSKEPVHNPATTSNHGHASKKEEDDMQKMLNEEMEV</sequence>
<proteinExistence type="predicted"/>
<feature type="transmembrane region" description="Helical" evidence="6">
    <location>
        <begin position="45"/>
        <end position="68"/>
    </location>
</feature>
<keyword evidence="8" id="KW-1185">Reference proteome</keyword>
<feature type="transmembrane region" description="Helical" evidence="6">
    <location>
        <begin position="377"/>
        <end position="394"/>
    </location>
</feature>
<organism evidence="7 8">
    <name type="scientific">Folsomia candida</name>
    <name type="common">Springtail</name>
    <dbReference type="NCBI Taxonomy" id="158441"/>
    <lineage>
        <taxon>Eukaryota</taxon>
        <taxon>Metazoa</taxon>
        <taxon>Ecdysozoa</taxon>
        <taxon>Arthropoda</taxon>
        <taxon>Hexapoda</taxon>
        <taxon>Collembola</taxon>
        <taxon>Entomobryomorpha</taxon>
        <taxon>Isotomoidea</taxon>
        <taxon>Isotomidae</taxon>
        <taxon>Proisotominae</taxon>
        <taxon>Folsomia</taxon>
    </lineage>
</organism>
<protein>
    <submittedName>
        <fullName evidence="7">CMP-sialic acid transporter 1</fullName>
    </submittedName>
</protein>
<feature type="transmembrane region" description="Helical" evidence="6">
    <location>
        <begin position="80"/>
        <end position="103"/>
    </location>
</feature>
<dbReference type="PIRSF" id="PIRSF005799">
    <property type="entry name" value="UDP-gal_transpt"/>
    <property type="match status" value="1"/>
</dbReference>
<evidence type="ECO:0000256" key="3">
    <source>
        <dbReference type="ARBA" id="ARBA00022692"/>
    </source>
</evidence>
<feature type="transmembrane region" description="Helical" evidence="6">
    <location>
        <begin position="324"/>
        <end position="344"/>
    </location>
</feature>
<dbReference type="GO" id="GO:0015165">
    <property type="term" value="F:pyrimidine nucleotide-sugar transmembrane transporter activity"/>
    <property type="evidence" value="ECO:0007669"/>
    <property type="project" value="InterPro"/>
</dbReference>
<feature type="transmembrane region" description="Helical" evidence="6">
    <location>
        <begin position="151"/>
        <end position="171"/>
    </location>
</feature>
<evidence type="ECO:0000256" key="4">
    <source>
        <dbReference type="ARBA" id="ARBA00022989"/>
    </source>
</evidence>
<dbReference type="PANTHER" id="PTHR10231">
    <property type="entry name" value="NUCLEOTIDE-SUGAR TRANSMEMBRANE TRANSPORTER"/>
    <property type="match status" value="1"/>
</dbReference>